<name>A0A379WV78_SALET</name>
<protein>
    <submittedName>
        <fullName evidence="1">Uncharacterized protein</fullName>
    </submittedName>
</protein>
<evidence type="ECO:0000313" key="2">
    <source>
        <dbReference type="Proteomes" id="UP000254712"/>
    </source>
</evidence>
<organism evidence="1 2">
    <name type="scientific">Salmonella enterica I</name>
    <dbReference type="NCBI Taxonomy" id="59201"/>
    <lineage>
        <taxon>Bacteria</taxon>
        <taxon>Pseudomonadati</taxon>
        <taxon>Pseudomonadota</taxon>
        <taxon>Gammaproteobacteria</taxon>
        <taxon>Enterobacterales</taxon>
        <taxon>Enterobacteriaceae</taxon>
        <taxon>Salmonella</taxon>
    </lineage>
</organism>
<evidence type="ECO:0000313" key="1">
    <source>
        <dbReference type="EMBL" id="SUH37972.1"/>
    </source>
</evidence>
<accession>A0A379WV78</accession>
<proteinExistence type="predicted"/>
<dbReference type="EMBL" id="UGXT01000002">
    <property type="protein sequence ID" value="SUH37972.1"/>
    <property type="molecule type" value="Genomic_DNA"/>
</dbReference>
<gene>
    <name evidence="1" type="ORF">NCTC8261_04285</name>
</gene>
<sequence>MFVELVYDSEMLKVCQAHAKSSSMNSQNAYINFFPTRK</sequence>
<dbReference type="AlphaFoldDB" id="A0A379WV78"/>
<reference evidence="1 2" key="1">
    <citation type="submission" date="2018-06" db="EMBL/GenBank/DDBJ databases">
        <authorList>
            <consortium name="Pathogen Informatics"/>
            <person name="Doyle S."/>
        </authorList>
    </citation>
    <scope>NUCLEOTIDE SEQUENCE [LARGE SCALE GENOMIC DNA]</scope>
    <source>
        <strain evidence="1 2">NCTC8261</strain>
    </source>
</reference>
<dbReference type="Proteomes" id="UP000254712">
    <property type="component" value="Unassembled WGS sequence"/>
</dbReference>